<dbReference type="Proteomes" id="UP000798662">
    <property type="component" value="Chromosome 1"/>
</dbReference>
<evidence type="ECO:0000313" key="2">
    <source>
        <dbReference type="Proteomes" id="UP000798662"/>
    </source>
</evidence>
<comment type="caution">
    <text evidence="1">The sequence shown here is derived from an EMBL/GenBank/DDBJ whole genome shotgun (WGS) entry which is preliminary data.</text>
</comment>
<organism evidence="1 2">
    <name type="scientific">Pyropia yezoensis</name>
    <name type="common">Susabi-nori</name>
    <name type="synonym">Porphyra yezoensis</name>
    <dbReference type="NCBI Taxonomy" id="2788"/>
    <lineage>
        <taxon>Eukaryota</taxon>
        <taxon>Rhodophyta</taxon>
        <taxon>Bangiophyceae</taxon>
        <taxon>Bangiales</taxon>
        <taxon>Bangiaceae</taxon>
        <taxon>Pyropia</taxon>
    </lineage>
</organism>
<sequence length="538" mass="52107">MASAMAAFTPAIGGVRLRPPCQVLLQPPQHAQCQRASVLQRSAWMPLVASAALARRAGRPYAPSPGATARPCRVVVSSATGPAEAANGRVAPPVLGDRLVALGATTARVVAGIAALSATEKAAGAALSAAGIAFPAALGGMLALLAGLSAARALSRNDVAVDAAVQAPLAPAAGALSRWLAVFFVPNLVMLPLAPSLPAADVMRLALIVVAGWAASLFSSAALAAGLRSLRPRSAAAVAPPAATPAAKAAAPPPPSDTLVASLGAATALSLAVAVGSGAVGLPVAAAYGAAKAYSIALTLWTFCLGQRLPARVRAIAHPLVTCTAGTLAGLAVLAALAGIPLTQALTGYCARGLSVASGAGGGDALFGLLGPAVVSFALQMDARRGRIADRAVEVFGTTAGASAVALFGTALAVRLAGLSTVARVAALPRVVTAPLAVSIAAILGGNVGMTAGIVAVTGLLGAAAGRSVLTAAGVVDPVVRGLATGCSAHGLGTAALVGEEPEAFAFSAIAMACVGVFSTGLVCVPAVRAALLALALG</sequence>
<name>A0ACC3BI57_PYRYE</name>
<dbReference type="EMBL" id="CM020618">
    <property type="protein sequence ID" value="KAK1857579.1"/>
    <property type="molecule type" value="Genomic_DNA"/>
</dbReference>
<gene>
    <name evidence="1" type="ORF">I4F81_000195</name>
</gene>
<evidence type="ECO:0000313" key="1">
    <source>
        <dbReference type="EMBL" id="KAK1857579.1"/>
    </source>
</evidence>
<proteinExistence type="predicted"/>
<protein>
    <submittedName>
        <fullName evidence="1">Uncharacterized protein</fullName>
    </submittedName>
</protein>
<keyword evidence="2" id="KW-1185">Reference proteome</keyword>
<reference evidence="1" key="1">
    <citation type="submission" date="2019-11" db="EMBL/GenBank/DDBJ databases">
        <title>Nori genome reveals adaptations in red seaweeds to the harsh intertidal environment.</title>
        <authorList>
            <person name="Wang D."/>
            <person name="Mao Y."/>
        </authorList>
    </citation>
    <scope>NUCLEOTIDE SEQUENCE</scope>
    <source>
        <tissue evidence="1">Gametophyte</tissue>
    </source>
</reference>
<accession>A0ACC3BI57</accession>